<dbReference type="Pfam" id="PF06527">
    <property type="entry name" value="TniQ"/>
    <property type="match status" value="1"/>
</dbReference>
<proteinExistence type="predicted"/>
<evidence type="ECO:0000313" key="2">
    <source>
        <dbReference type="EMBL" id="MFI0797031.1"/>
    </source>
</evidence>
<feature type="domain" description="TniQ" evidence="1">
    <location>
        <begin position="15"/>
        <end position="127"/>
    </location>
</feature>
<reference evidence="2 3" key="1">
    <citation type="submission" date="2024-10" db="EMBL/GenBank/DDBJ databases">
        <title>The Natural Products Discovery Center: Release of the First 8490 Sequenced Strains for Exploring Actinobacteria Biosynthetic Diversity.</title>
        <authorList>
            <person name="Kalkreuter E."/>
            <person name="Kautsar S.A."/>
            <person name="Yang D."/>
            <person name="Bader C.D."/>
            <person name="Teijaro C.N."/>
            <person name="Fluegel L."/>
            <person name="Davis C.M."/>
            <person name="Simpson J.R."/>
            <person name="Lauterbach L."/>
            <person name="Steele A.D."/>
            <person name="Gui C."/>
            <person name="Meng S."/>
            <person name="Li G."/>
            <person name="Viehrig K."/>
            <person name="Ye F."/>
            <person name="Su P."/>
            <person name="Kiefer A.F."/>
            <person name="Nichols A."/>
            <person name="Cepeda A.J."/>
            <person name="Yan W."/>
            <person name="Fan B."/>
            <person name="Jiang Y."/>
            <person name="Adhikari A."/>
            <person name="Zheng C.-J."/>
            <person name="Schuster L."/>
            <person name="Cowan T.M."/>
            <person name="Smanski M.J."/>
            <person name="Chevrette M.G."/>
            <person name="De Carvalho L.P.S."/>
            <person name="Shen B."/>
        </authorList>
    </citation>
    <scope>NUCLEOTIDE SEQUENCE [LARGE SCALE GENOMIC DNA]</scope>
    <source>
        <strain evidence="2 3">NPDC021253</strain>
    </source>
</reference>
<sequence>MTGAPTRRLPVPTPPVTWETVTSYLERLAVTNHTPVRDIEAAIDASPDKVSYSHTRTLNLDKLSALTGRPADHLRRVLPELRQPAPRWWLFQAFPRPACPPCVRRHRGGTVHRYYPHHVTTCVKHNLWLGTRAPAATAWPVTDHAINVKRLPEIKTAQIRHRRLVRRYGQTAVLIATAAAFDAWEYIHGRYVGHSQSQRLTVLRPAAPQYHSQDPAFHAANYPEIIAAASLFVTRHWQIQAISPMTQGQAGAAFCNLLDLSMRYDPWPPGHRSRLAILIENHIRPYSTHHNKISSAGISYTGPQPGWTTQ</sequence>
<name>A0ABW7STL8_9ACTN</name>
<evidence type="ECO:0000313" key="3">
    <source>
        <dbReference type="Proteomes" id="UP001611075"/>
    </source>
</evidence>
<dbReference type="InterPro" id="IPR009492">
    <property type="entry name" value="TniQ"/>
</dbReference>
<protein>
    <submittedName>
        <fullName evidence="2">TniQ family protein</fullName>
    </submittedName>
</protein>
<evidence type="ECO:0000259" key="1">
    <source>
        <dbReference type="Pfam" id="PF06527"/>
    </source>
</evidence>
<dbReference type="EMBL" id="JBIRPU010000041">
    <property type="protein sequence ID" value="MFI0797031.1"/>
    <property type="molecule type" value="Genomic_DNA"/>
</dbReference>
<keyword evidence="3" id="KW-1185">Reference proteome</keyword>
<comment type="caution">
    <text evidence="2">The sequence shown here is derived from an EMBL/GenBank/DDBJ whole genome shotgun (WGS) entry which is preliminary data.</text>
</comment>
<organism evidence="2 3">
    <name type="scientific">Micromonospora rubida</name>
    <dbReference type="NCBI Taxonomy" id="2697657"/>
    <lineage>
        <taxon>Bacteria</taxon>
        <taxon>Bacillati</taxon>
        <taxon>Actinomycetota</taxon>
        <taxon>Actinomycetes</taxon>
        <taxon>Micromonosporales</taxon>
        <taxon>Micromonosporaceae</taxon>
        <taxon>Micromonospora</taxon>
    </lineage>
</organism>
<dbReference type="RefSeq" id="WP_396685682.1">
    <property type="nucleotide sequence ID" value="NZ_JBIRPU010000041.1"/>
</dbReference>
<accession>A0ABW7STL8</accession>
<gene>
    <name evidence="2" type="ORF">ACH4OY_30765</name>
</gene>
<dbReference type="Proteomes" id="UP001611075">
    <property type="component" value="Unassembled WGS sequence"/>
</dbReference>